<dbReference type="PANTHER" id="PTHR18964:SF173">
    <property type="entry name" value="GLUCOKINASE"/>
    <property type="match status" value="1"/>
</dbReference>
<dbReference type="RefSeq" id="WP_202952057.1">
    <property type="nucleotide sequence ID" value="NZ_JAPCID010000027.1"/>
</dbReference>
<dbReference type="InterPro" id="IPR043129">
    <property type="entry name" value="ATPase_NBD"/>
</dbReference>
<protein>
    <submittedName>
        <fullName evidence="2">ROK family protein</fullName>
    </submittedName>
</protein>
<dbReference type="InterPro" id="IPR049874">
    <property type="entry name" value="ROK_cs"/>
</dbReference>
<dbReference type="InterPro" id="IPR036390">
    <property type="entry name" value="WH_DNA-bd_sf"/>
</dbReference>
<evidence type="ECO:0000313" key="3">
    <source>
        <dbReference type="Proteomes" id="UP001147700"/>
    </source>
</evidence>
<sequence>MTGAGSLLRLIRNGEAVTRADLVRRTGLARSTVAQRLDALLAHQLVYEAGGSASTGGRPPTVLAFNQGAGVVLVADLGATHSRLVISDLAGAPLAETTFDLDIADGPEIVLAHVNEAFAGLLAEINRGAHDVRGIGVGVPGPVAFSRGEPVAPPIMPGWDGFSVPGWFASHYDAPVLVDNDVNIMALGEHWTHWRDIEHLLYVKIGTGIGCGIVAGRRIHRGAQGAAGDIGHVRLAGHDEVICRCGNIGCLEAVAGGRALASNLTAGGLHAESSRDVVTLVRAGEPQAIQAVRDAGRYLGEVLAGCVNFFNPGAIVIGGDIAEAHQQLLAGVREVIFQRSLPLATGDLRIVPSRLGDRAGAIGAAIMVIEHVLAPEAVDRAIQAGLAA</sequence>
<dbReference type="SUPFAM" id="SSF46785">
    <property type="entry name" value="Winged helix' DNA-binding domain"/>
    <property type="match status" value="1"/>
</dbReference>
<dbReference type="Proteomes" id="UP001147700">
    <property type="component" value="Unassembled WGS sequence"/>
</dbReference>
<reference evidence="2" key="1">
    <citation type="submission" date="2022-10" db="EMBL/GenBank/DDBJ databases">
        <title>The WGS of Solirubrobacter sp. CPCC 204708.</title>
        <authorList>
            <person name="Jiang Z."/>
        </authorList>
    </citation>
    <scope>NUCLEOTIDE SEQUENCE</scope>
    <source>
        <strain evidence="2">CPCC 204708</strain>
    </source>
</reference>
<dbReference type="SUPFAM" id="SSF53067">
    <property type="entry name" value="Actin-like ATPase domain"/>
    <property type="match status" value="1"/>
</dbReference>
<evidence type="ECO:0000313" key="2">
    <source>
        <dbReference type="EMBL" id="MDA0139592.1"/>
    </source>
</evidence>
<dbReference type="PROSITE" id="PS01125">
    <property type="entry name" value="ROK"/>
    <property type="match status" value="1"/>
</dbReference>
<gene>
    <name evidence="2" type="ORF">OJ962_18980</name>
</gene>
<dbReference type="InterPro" id="IPR000600">
    <property type="entry name" value="ROK"/>
</dbReference>
<dbReference type="Gene3D" id="1.10.10.10">
    <property type="entry name" value="Winged helix-like DNA-binding domain superfamily/Winged helix DNA-binding domain"/>
    <property type="match status" value="1"/>
</dbReference>
<dbReference type="Gene3D" id="3.30.420.40">
    <property type="match status" value="2"/>
</dbReference>
<dbReference type="PANTHER" id="PTHR18964">
    <property type="entry name" value="ROK (REPRESSOR, ORF, KINASE) FAMILY"/>
    <property type="match status" value="1"/>
</dbReference>
<accession>A0ABT4RM55</accession>
<proteinExistence type="inferred from homology"/>
<comment type="caution">
    <text evidence="2">The sequence shown here is derived from an EMBL/GenBank/DDBJ whole genome shotgun (WGS) entry which is preliminary data.</text>
</comment>
<dbReference type="EMBL" id="JAPCID010000027">
    <property type="protein sequence ID" value="MDA0139592.1"/>
    <property type="molecule type" value="Genomic_DNA"/>
</dbReference>
<comment type="similarity">
    <text evidence="1">Belongs to the ROK (NagC/XylR) family.</text>
</comment>
<evidence type="ECO:0000256" key="1">
    <source>
        <dbReference type="ARBA" id="ARBA00006479"/>
    </source>
</evidence>
<keyword evidence="3" id="KW-1185">Reference proteome</keyword>
<name>A0ABT4RM55_9ACTN</name>
<dbReference type="InterPro" id="IPR036388">
    <property type="entry name" value="WH-like_DNA-bd_sf"/>
</dbReference>
<organism evidence="2 3">
    <name type="scientific">Solirubrobacter deserti</name>
    <dbReference type="NCBI Taxonomy" id="2282478"/>
    <lineage>
        <taxon>Bacteria</taxon>
        <taxon>Bacillati</taxon>
        <taxon>Actinomycetota</taxon>
        <taxon>Thermoleophilia</taxon>
        <taxon>Solirubrobacterales</taxon>
        <taxon>Solirubrobacteraceae</taxon>
        <taxon>Solirubrobacter</taxon>
    </lineage>
</organism>
<dbReference type="Pfam" id="PF00480">
    <property type="entry name" value="ROK"/>
    <property type="match status" value="1"/>
</dbReference>